<feature type="signal peptide" evidence="1">
    <location>
        <begin position="1"/>
        <end position="17"/>
    </location>
</feature>
<dbReference type="Proteomes" id="UP000828390">
    <property type="component" value="Unassembled WGS sequence"/>
</dbReference>
<keyword evidence="3" id="KW-1185">Reference proteome</keyword>
<name>A0A9D4G7G7_DREPO</name>
<dbReference type="AlphaFoldDB" id="A0A9D4G7G7"/>
<keyword evidence="1" id="KW-0732">Signal</keyword>
<protein>
    <recommendedName>
        <fullName evidence="4">Secreted protein</fullName>
    </recommendedName>
</protein>
<comment type="caution">
    <text evidence="2">The sequence shown here is derived from an EMBL/GenBank/DDBJ whole genome shotgun (WGS) entry which is preliminary data.</text>
</comment>
<evidence type="ECO:0000256" key="1">
    <source>
        <dbReference type="SAM" id="SignalP"/>
    </source>
</evidence>
<gene>
    <name evidence="2" type="ORF">DPMN_140338</name>
</gene>
<feature type="chain" id="PRO_5039238505" description="Secreted protein" evidence="1">
    <location>
        <begin position="18"/>
        <end position="60"/>
    </location>
</feature>
<organism evidence="2 3">
    <name type="scientific">Dreissena polymorpha</name>
    <name type="common">Zebra mussel</name>
    <name type="synonym">Mytilus polymorpha</name>
    <dbReference type="NCBI Taxonomy" id="45954"/>
    <lineage>
        <taxon>Eukaryota</taxon>
        <taxon>Metazoa</taxon>
        <taxon>Spiralia</taxon>
        <taxon>Lophotrochozoa</taxon>
        <taxon>Mollusca</taxon>
        <taxon>Bivalvia</taxon>
        <taxon>Autobranchia</taxon>
        <taxon>Heteroconchia</taxon>
        <taxon>Euheterodonta</taxon>
        <taxon>Imparidentia</taxon>
        <taxon>Neoheterodontei</taxon>
        <taxon>Myida</taxon>
        <taxon>Dreissenoidea</taxon>
        <taxon>Dreissenidae</taxon>
        <taxon>Dreissena</taxon>
    </lineage>
</organism>
<dbReference type="EMBL" id="JAIWYP010000006">
    <property type="protein sequence ID" value="KAH3811921.1"/>
    <property type="molecule type" value="Genomic_DNA"/>
</dbReference>
<evidence type="ECO:0000313" key="2">
    <source>
        <dbReference type="EMBL" id="KAH3811921.1"/>
    </source>
</evidence>
<accession>A0A9D4G7G7</accession>
<evidence type="ECO:0008006" key="4">
    <source>
        <dbReference type="Google" id="ProtNLM"/>
    </source>
</evidence>
<reference evidence="2" key="1">
    <citation type="journal article" date="2019" name="bioRxiv">
        <title>The Genome of the Zebra Mussel, Dreissena polymorpha: A Resource for Invasive Species Research.</title>
        <authorList>
            <person name="McCartney M.A."/>
            <person name="Auch B."/>
            <person name="Kono T."/>
            <person name="Mallez S."/>
            <person name="Zhang Y."/>
            <person name="Obille A."/>
            <person name="Becker A."/>
            <person name="Abrahante J.E."/>
            <person name="Garbe J."/>
            <person name="Badalamenti J.P."/>
            <person name="Herman A."/>
            <person name="Mangelson H."/>
            <person name="Liachko I."/>
            <person name="Sullivan S."/>
            <person name="Sone E.D."/>
            <person name="Koren S."/>
            <person name="Silverstein K.A.T."/>
            <person name="Beckman K.B."/>
            <person name="Gohl D.M."/>
        </authorList>
    </citation>
    <scope>NUCLEOTIDE SEQUENCE</scope>
    <source>
        <strain evidence="2">Duluth1</strain>
        <tissue evidence="2">Whole animal</tissue>
    </source>
</reference>
<evidence type="ECO:0000313" key="3">
    <source>
        <dbReference type="Proteomes" id="UP000828390"/>
    </source>
</evidence>
<sequence length="60" mass="6262">MMHSLLFPSVASVWTLASTSVRTGADAEALGCFGGIFRRSFLSSHCLTADLIGCLASGLK</sequence>
<reference evidence="2" key="2">
    <citation type="submission" date="2020-11" db="EMBL/GenBank/DDBJ databases">
        <authorList>
            <person name="McCartney M.A."/>
            <person name="Auch B."/>
            <person name="Kono T."/>
            <person name="Mallez S."/>
            <person name="Becker A."/>
            <person name="Gohl D.M."/>
            <person name="Silverstein K.A.T."/>
            <person name="Koren S."/>
            <person name="Bechman K.B."/>
            <person name="Herman A."/>
            <person name="Abrahante J.E."/>
            <person name="Garbe J."/>
        </authorList>
    </citation>
    <scope>NUCLEOTIDE SEQUENCE</scope>
    <source>
        <strain evidence="2">Duluth1</strain>
        <tissue evidence="2">Whole animal</tissue>
    </source>
</reference>
<proteinExistence type="predicted"/>